<keyword evidence="2" id="KW-0560">Oxidoreductase</keyword>
<dbReference type="Gene3D" id="3.90.180.10">
    <property type="entry name" value="Medium-chain alcohol dehydrogenases, catalytic domain"/>
    <property type="match status" value="1"/>
</dbReference>
<evidence type="ECO:0000313" key="4">
    <source>
        <dbReference type="EMBL" id="KIH98095.1"/>
    </source>
</evidence>
<dbReference type="InterPro" id="IPR020843">
    <property type="entry name" value="ER"/>
</dbReference>
<dbReference type="STRING" id="183763.LP52_15500"/>
<proteinExistence type="predicted"/>
<dbReference type="InterPro" id="IPR011032">
    <property type="entry name" value="GroES-like_sf"/>
</dbReference>
<keyword evidence="5" id="KW-1185">Reference proteome</keyword>
<comment type="caution">
    <text evidence="4">The sequence shown here is derived from an EMBL/GenBank/DDBJ whole genome shotgun (WGS) entry which is preliminary data.</text>
</comment>
<feature type="domain" description="Enoyl reductase (ER)" evidence="3">
    <location>
        <begin position="17"/>
        <end position="329"/>
    </location>
</feature>
<dbReference type="PANTHER" id="PTHR48106">
    <property type="entry name" value="QUINONE OXIDOREDUCTASE PIG3-RELATED"/>
    <property type="match status" value="1"/>
</dbReference>
<protein>
    <submittedName>
        <fullName evidence="4">Alcohol dehydrogenase</fullName>
    </submittedName>
</protein>
<dbReference type="SUPFAM" id="SSF50129">
    <property type="entry name" value="GroES-like"/>
    <property type="match status" value="1"/>
</dbReference>
<dbReference type="AlphaFoldDB" id="A0A0C2JGR6"/>
<dbReference type="GO" id="GO:0070402">
    <property type="term" value="F:NADPH binding"/>
    <property type="evidence" value="ECO:0007669"/>
    <property type="project" value="TreeGrafter"/>
</dbReference>
<dbReference type="SUPFAM" id="SSF51735">
    <property type="entry name" value="NAD(P)-binding Rossmann-fold domains"/>
    <property type="match status" value="1"/>
</dbReference>
<dbReference type="InterPro" id="IPR013154">
    <property type="entry name" value="ADH-like_N"/>
</dbReference>
<dbReference type="GO" id="GO:0016651">
    <property type="term" value="F:oxidoreductase activity, acting on NAD(P)H"/>
    <property type="evidence" value="ECO:0007669"/>
    <property type="project" value="TreeGrafter"/>
</dbReference>
<dbReference type="Gene3D" id="3.40.50.720">
    <property type="entry name" value="NAD(P)-binding Rossmann-like Domain"/>
    <property type="match status" value="1"/>
</dbReference>
<evidence type="ECO:0000259" key="3">
    <source>
        <dbReference type="SMART" id="SM00829"/>
    </source>
</evidence>
<accession>A0A0C2JGR6</accession>
<keyword evidence="1" id="KW-0521">NADP</keyword>
<organism evidence="4 5">
    <name type="scientific">Streptomonospora alba</name>
    <dbReference type="NCBI Taxonomy" id="183763"/>
    <lineage>
        <taxon>Bacteria</taxon>
        <taxon>Bacillati</taxon>
        <taxon>Actinomycetota</taxon>
        <taxon>Actinomycetes</taxon>
        <taxon>Streptosporangiales</taxon>
        <taxon>Nocardiopsidaceae</taxon>
        <taxon>Streptomonospora</taxon>
    </lineage>
</organism>
<reference evidence="5" key="1">
    <citation type="journal article" date="2015" name="Chem. Biol.">
        <title>Structure, bioactivity, and resistance mechanism of streptomonomicin, an unusual lasso Peptide from an understudied halophilic actinomycete.</title>
        <authorList>
            <person name="Metelev M."/>
            <person name="Tietz J.I."/>
            <person name="Melby J.O."/>
            <person name="Blair P.M."/>
            <person name="Zhu L."/>
            <person name="Livnat I."/>
            <person name="Severinov K."/>
            <person name="Mitchell D.A."/>
        </authorList>
    </citation>
    <scope>NUCLEOTIDE SEQUENCE [LARGE SCALE GENOMIC DNA]</scope>
    <source>
        <strain evidence="5">YIM 90003</strain>
    </source>
</reference>
<dbReference type="SMART" id="SM00829">
    <property type="entry name" value="PKS_ER"/>
    <property type="match status" value="1"/>
</dbReference>
<dbReference type="InterPro" id="IPR036291">
    <property type="entry name" value="NAD(P)-bd_dom_sf"/>
</dbReference>
<name>A0A0C2JGR6_9ACTN</name>
<evidence type="ECO:0000256" key="2">
    <source>
        <dbReference type="ARBA" id="ARBA00023002"/>
    </source>
</evidence>
<dbReference type="Pfam" id="PF08240">
    <property type="entry name" value="ADH_N"/>
    <property type="match status" value="1"/>
</dbReference>
<dbReference type="EMBL" id="JROO01000029">
    <property type="protein sequence ID" value="KIH98095.1"/>
    <property type="molecule type" value="Genomic_DNA"/>
</dbReference>
<sequence>MRTVEYTRQGDATQVLALSEETRWLAPGSGEVLVRMLVRPVHPGDLIGVEGLPGQPEQQSGARTPGVEGMGVVESVGADVRAPRLGQRVAVFPVPGTWSDFVVVPADLAVPVPDGVSDETAALMLVNPLTLRMLYRAVEEALRGQAGPVLQTAASSSVGRLVSAAAIRHDLQLINLVRSTSGAEKVRRSYPSQPVIATCDDDWREQVRLHAGERGVQVVLDCVGGAMTQDLAELLADGGTLISYGQLGSGTTSLEALPLIARALTVRGMSILRWMSRTPGERAQDVAFAQDLAQNTPDLLEAAASYDLADFKAAVEHARRPAKSGTVLLTTPRTAGSGNGAAR</sequence>
<evidence type="ECO:0000256" key="1">
    <source>
        <dbReference type="ARBA" id="ARBA00022857"/>
    </source>
</evidence>
<gene>
    <name evidence="4" type="ORF">LP52_15500</name>
</gene>
<evidence type="ECO:0000313" key="5">
    <source>
        <dbReference type="Proteomes" id="UP000031675"/>
    </source>
</evidence>
<dbReference type="InterPro" id="IPR013149">
    <property type="entry name" value="ADH-like_C"/>
</dbReference>
<dbReference type="Proteomes" id="UP000031675">
    <property type="component" value="Unassembled WGS sequence"/>
</dbReference>
<dbReference type="PANTHER" id="PTHR48106:SF2">
    <property type="entry name" value="ZN2+-BINDING DEHYDROGENASE"/>
    <property type="match status" value="1"/>
</dbReference>
<dbReference type="Pfam" id="PF00107">
    <property type="entry name" value="ADH_zinc_N"/>
    <property type="match status" value="1"/>
</dbReference>
<dbReference type="OrthoDB" id="9792162at2"/>